<dbReference type="Pfam" id="PF00535">
    <property type="entry name" value="Glycos_transf_2"/>
    <property type="match status" value="1"/>
</dbReference>
<dbReference type="RefSeq" id="WP_203668116.1">
    <property type="nucleotide sequence ID" value="NZ_BONO01000009.1"/>
</dbReference>
<dbReference type="SUPFAM" id="SSF53448">
    <property type="entry name" value="Nucleotide-diphospho-sugar transferases"/>
    <property type="match status" value="1"/>
</dbReference>
<reference evidence="6" key="1">
    <citation type="submission" date="2021-01" db="EMBL/GenBank/DDBJ databases">
        <title>Whole genome shotgun sequence of Cellulomonas pakistanensis NBRC 110800.</title>
        <authorList>
            <person name="Komaki H."/>
            <person name="Tamura T."/>
        </authorList>
    </citation>
    <scope>NUCLEOTIDE SEQUENCE</scope>
    <source>
        <strain evidence="6">NBRC 110800</strain>
    </source>
</reference>
<keyword evidence="4" id="KW-0808">Transferase</keyword>
<dbReference type="PANTHER" id="PTHR43179">
    <property type="entry name" value="RHAMNOSYLTRANSFERASE WBBL"/>
    <property type="match status" value="1"/>
</dbReference>
<evidence type="ECO:0000313" key="7">
    <source>
        <dbReference type="Proteomes" id="UP000642125"/>
    </source>
</evidence>
<evidence type="ECO:0000256" key="1">
    <source>
        <dbReference type="ARBA" id="ARBA00004776"/>
    </source>
</evidence>
<comment type="similarity">
    <text evidence="2">Belongs to the glycosyltransferase 2 family.</text>
</comment>
<feature type="domain" description="Glycosyltransferase 2-like" evidence="5">
    <location>
        <begin position="5"/>
        <end position="109"/>
    </location>
</feature>
<dbReference type="EMBL" id="BONO01000009">
    <property type="protein sequence ID" value="GIG36083.1"/>
    <property type="molecule type" value="Genomic_DNA"/>
</dbReference>
<comment type="caution">
    <text evidence="6">The sequence shown here is derived from an EMBL/GenBank/DDBJ whole genome shotgun (WGS) entry which is preliminary data.</text>
</comment>
<dbReference type="InterPro" id="IPR029044">
    <property type="entry name" value="Nucleotide-diphossugar_trans"/>
</dbReference>
<dbReference type="PANTHER" id="PTHR43179:SF12">
    <property type="entry name" value="GALACTOFURANOSYLTRANSFERASE GLFT2"/>
    <property type="match status" value="1"/>
</dbReference>
<dbReference type="Gene3D" id="3.90.550.10">
    <property type="entry name" value="Spore Coat Polysaccharide Biosynthesis Protein SpsA, Chain A"/>
    <property type="match status" value="1"/>
</dbReference>
<gene>
    <name evidence="6" type="ORF">Cpa01nite_14640</name>
</gene>
<sequence length="342" mass="36012">MRSVSVVVVTWNGLELTRRCLDSLARQDAGGRDVEVVVVDNGSTDGTVAALRGRADVRVVALGRNTGFAGGVNAGVAASSGDVVVLLNNDAVAEPGFLDRLVAPFDADPGPAGPRLGATTGRVVLSGRFRPALPGEQGLVDHAGRTWARTDDEAGARLLNSTGNEVTRSGNGRDRDWLADAAGPAAAADVFGFNGGSAALARAALEDVGPLDESLFMYYEDTELSWRLRRRGWTVAHVHDAVTVHDHAGSSDAGSAFFRDHNERNRLVVALVHAPATVVARALARSAVRACLGPERRRRAAALATVLRRAPGALRRRRAVDRAARVPRSEVAALLVPDGVRP</sequence>
<protein>
    <recommendedName>
        <fullName evidence="5">Glycosyltransferase 2-like domain-containing protein</fullName>
    </recommendedName>
</protein>
<keyword evidence="7" id="KW-1185">Reference proteome</keyword>
<evidence type="ECO:0000313" key="6">
    <source>
        <dbReference type="EMBL" id="GIG36083.1"/>
    </source>
</evidence>
<proteinExistence type="inferred from homology"/>
<dbReference type="Proteomes" id="UP000642125">
    <property type="component" value="Unassembled WGS sequence"/>
</dbReference>
<dbReference type="GO" id="GO:0016757">
    <property type="term" value="F:glycosyltransferase activity"/>
    <property type="evidence" value="ECO:0007669"/>
    <property type="project" value="UniProtKB-KW"/>
</dbReference>
<evidence type="ECO:0000256" key="2">
    <source>
        <dbReference type="ARBA" id="ARBA00006739"/>
    </source>
</evidence>
<evidence type="ECO:0000256" key="4">
    <source>
        <dbReference type="ARBA" id="ARBA00022679"/>
    </source>
</evidence>
<dbReference type="InterPro" id="IPR001173">
    <property type="entry name" value="Glyco_trans_2-like"/>
</dbReference>
<organism evidence="6 7">
    <name type="scientific">Cellulomonas pakistanensis</name>
    <dbReference type="NCBI Taxonomy" id="992287"/>
    <lineage>
        <taxon>Bacteria</taxon>
        <taxon>Bacillati</taxon>
        <taxon>Actinomycetota</taxon>
        <taxon>Actinomycetes</taxon>
        <taxon>Micrococcales</taxon>
        <taxon>Cellulomonadaceae</taxon>
        <taxon>Cellulomonas</taxon>
    </lineage>
</organism>
<keyword evidence="3" id="KW-0328">Glycosyltransferase</keyword>
<dbReference type="AlphaFoldDB" id="A0A919U2H3"/>
<comment type="pathway">
    <text evidence="1">Cell wall biogenesis; cell wall polysaccharide biosynthesis.</text>
</comment>
<evidence type="ECO:0000259" key="5">
    <source>
        <dbReference type="Pfam" id="PF00535"/>
    </source>
</evidence>
<dbReference type="CDD" id="cd04186">
    <property type="entry name" value="GT_2_like_c"/>
    <property type="match status" value="1"/>
</dbReference>
<evidence type="ECO:0000256" key="3">
    <source>
        <dbReference type="ARBA" id="ARBA00022676"/>
    </source>
</evidence>
<name>A0A919U2H3_9CELL</name>
<accession>A0A919U2H3</accession>